<dbReference type="Pfam" id="PF03631">
    <property type="entry name" value="Virul_fac_BrkB"/>
    <property type="match status" value="1"/>
</dbReference>
<keyword evidence="4 7" id="KW-1133">Transmembrane helix</keyword>
<keyword evidence="3 7" id="KW-0812">Transmembrane</keyword>
<proteinExistence type="predicted"/>
<dbReference type="InterPro" id="IPR017039">
    <property type="entry name" value="Virul_fac_BrkB"/>
</dbReference>
<organism evidence="8 9">
    <name type="scientific">Nocardioides pini</name>
    <dbReference type="NCBI Taxonomy" id="2975053"/>
    <lineage>
        <taxon>Bacteria</taxon>
        <taxon>Bacillati</taxon>
        <taxon>Actinomycetota</taxon>
        <taxon>Actinomycetes</taxon>
        <taxon>Propionibacteriales</taxon>
        <taxon>Nocardioidaceae</taxon>
        <taxon>Nocardioides</taxon>
    </lineage>
</organism>
<keyword evidence="9" id="KW-1185">Reference proteome</keyword>
<feature type="transmembrane region" description="Helical" evidence="7">
    <location>
        <begin position="56"/>
        <end position="77"/>
    </location>
</feature>
<keyword evidence="2" id="KW-1003">Cell membrane</keyword>
<evidence type="ECO:0000256" key="3">
    <source>
        <dbReference type="ARBA" id="ARBA00022692"/>
    </source>
</evidence>
<feature type="transmembrane region" description="Helical" evidence="7">
    <location>
        <begin position="255"/>
        <end position="277"/>
    </location>
</feature>
<evidence type="ECO:0000256" key="4">
    <source>
        <dbReference type="ARBA" id="ARBA00022989"/>
    </source>
</evidence>
<dbReference type="Proteomes" id="UP001074726">
    <property type="component" value="Unassembled WGS sequence"/>
</dbReference>
<evidence type="ECO:0000256" key="7">
    <source>
        <dbReference type="SAM" id="Phobius"/>
    </source>
</evidence>
<evidence type="ECO:0000256" key="5">
    <source>
        <dbReference type="ARBA" id="ARBA00023136"/>
    </source>
</evidence>
<evidence type="ECO:0000256" key="6">
    <source>
        <dbReference type="SAM" id="MobiDB-lite"/>
    </source>
</evidence>
<comment type="caution">
    <text evidence="8">The sequence shown here is derived from an EMBL/GenBank/DDBJ whole genome shotgun (WGS) entry which is preliminary data.</text>
</comment>
<evidence type="ECO:0000256" key="1">
    <source>
        <dbReference type="ARBA" id="ARBA00004651"/>
    </source>
</evidence>
<name>A0ABT4CDY4_9ACTN</name>
<sequence length="318" mass="34059">MHPSPSPEQEIRLQRALDALPMPLQQTAVHLLESWPGRVVTRTAWNLQRIEIFDRAMTVAAQLFTSIFPILILLASWSGNTGRLFTDTLAMPPEAESQVDLALKESSSTAFGVVGAVIVLVSATSLSRALARAFAKVWSLPKPTSSPKEAWRWVAVVLGIALSLVALRRSQTIADGIPPPHLWAEVVALALLVLVAGFTPWVLLKGVVSARALATGAALFGVVMLLVRPVTEIWLARALESSATRYGSIGVAFTYLAWLYVIAWILLATAVLGQVLVTDDGRIGRFLAGGKDLVRLQPTTSVSSSGADASDRAPDPAD</sequence>
<evidence type="ECO:0000313" key="9">
    <source>
        <dbReference type="Proteomes" id="UP001074726"/>
    </source>
</evidence>
<keyword evidence="5 7" id="KW-0472">Membrane</keyword>
<reference evidence="8" key="1">
    <citation type="submission" date="2022-08" db="EMBL/GenBank/DDBJ databases">
        <title>Genome sequencing of Nocardioides sp. STR2.</title>
        <authorList>
            <person name="So Y."/>
        </authorList>
    </citation>
    <scope>NUCLEOTIDE SEQUENCE</scope>
    <source>
        <strain evidence="8">STR2</strain>
    </source>
</reference>
<feature type="transmembrane region" description="Helical" evidence="7">
    <location>
        <begin position="110"/>
        <end position="130"/>
    </location>
</feature>
<evidence type="ECO:0000313" key="8">
    <source>
        <dbReference type="EMBL" id="MCY4726354.1"/>
    </source>
</evidence>
<feature type="transmembrane region" description="Helical" evidence="7">
    <location>
        <begin position="216"/>
        <end position="235"/>
    </location>
</feature>
<accession>A0ABT4CDY4</accession>
<dbReference type="EMBL" id="JAPPUX010000002">
    <property type="protein sequence ID" value="MCY4726354.1"/>
    <property type="molecule type" value="Genomic_DNA"/>
</dbReference>
<feature type="transmembrane region" description="Helical" evidence="7">
    <location>
        <begin position="150"/>
        <end position="170"/>
    </location>
</feature>
<evidence type="ECO:0000256" key="2">
    <source>
        <dbReference type="ARBA" id="ARBA00022475"/>
    </source>
</evidence>
<dbReference type="RefSeq" id="WP_268111205.1">
    <property type="nucleotide sequence ID" value="NZ_JAPPUX010000002.1"/>
</dbReference>
<feature type="compositionally biased region" description="Basic and acidic residues" evidence="6">
    <location>
        <begin position="309"/>
        <end position="318"/>
    </location>
</feature>
<protein>
    <submittedName>
        <fullName evidence="8">YihY/virulence factor BrkB family protein</fullName>
    </submittedName>
</protein>
<feature type="region of interest" description="Disordered" evidence="6">
    <location>
        <begin position="299"/>
        <end position="318"/>
    </location>
</feature>
<comment type="subcellular location">
    <subcellularLocation>
        <location evidence="1">Cell membrane</location>
        <topology evidence="1">Multi-pass membrane protein</topology>
    </subcellularLocation>
</comment>
<feature type="transmembrane region" description="Helical" evidence="7">
    <location>
        <begin position="182"/>
        <end position="204"/>
    </location>
</feature>
<gene>
    <name evidence="8" type="ORF">NYO98_08690</name>
</gene>